<reference evidence="1 2" key="1">
    <citation type="submission" date="2014-09" db="EMBL/GenBank/DDBJ databases">
        <title>Whole genome shotgun sequence of Escherichia vulneris NBRC 102420.</title>
        <authorList>
            <person name="Yoshida Y."/>
            <person name="Hosoyama A."/>
            <person name="Tsuchikane K."/>
            <person name="Ohji S."/>
            <person name="Ichikawa N."/>
            <person name="Kimura A."/>
            <person name="Yamazoe A."/>
            <person name="Ezaki T."/>
            <person name="Fujita N."/>
        </authorList>
    </citation>
    <scope>NUCLEOTIDE SEQUENCE [LARGE SCALE GENOMIC DNA]</scope>
    <source>
        <strain evidence="1 2">NBRC 102420</strain>
    </source>
</reference>
<name>A0A090V2Q0_PSEVU</name>
<evidence type="ECO:0000313" key="1">
    <source>
        <dbReference type="EMBL" id="GAL59180.1"/>
    </source>
</evidence>
<organism evidence="1 2">
    <name type="scientific">Pseudescherichia vulneris NBRC 102420</name>
    <dbReference type="NCBI Taxonomy" id="1115515"/>
    <lineage>
        <taxon>Bacteria</taxon>
        <taxon>Pseudomonadati</taxon>
        <taxon>Pseudomonadota</taxon>
        <taxon>Gammaproteobacteria</taxon>
        <taxon>Enterobacterales</taxon>
        <taxon>Enterobacteriaceae</taxon>
        <taxon>Pseudescherichia</taxon>
    </lineage>
</organism>
<proteinExistence type="predicted"/>
<protein>
    <submittedName>
        <fullName evidence="1">Uncharacterized protein</fullName>
    </submittedName>
</protein>
<dbReference type="Proteomes" id="UP000029462">
    <property type="component" value="Unassembled WGS sequence"/>
</dbReference>
<dbReference type="eggNOG" id="COG2329">
    <property type="taxonomic scope" value="Bacteria"/>
</dbReference>
<comment type="caution">
    <text evidence="1">The sequence shown here is derived from an EMBL/GenBank/DDBJ whole genome shotgun (WGS) entry which is preliminary data.</text>
</comment>
<accession>A0A090V2Q0</accession>
<dbReference type="EMBL" id="BBMZ01000015">
    <property type="protein sequence ID" value="GAL59180.1"/>
    <property type="molecule type" value="Genomic_DNA"/>
</dbReference>
<dbReference type="STRING" id="1115515.EV102420_15_00760"/>
<keyword evidence="2" id="KW-1185">Reference proteome</keyword>
<sequence>MKAFAGEDYHVAVTYPDDEQFELLSDPYVFQYTVAAVSPLQETMSEFK</sequence>
<gene>
    <name evidence="1" type="ORF">EV102420_15_00760</name>
</gene>
<evidence type="ECO:0000313" key="2">
    <source>
        <dbReference type="Proteomes" id="UP000029462"/>
    </source>
</evidence>
<dbReference type="AlphaFoldDB" id="A0A090V2Q0"/>